<name>A0A1M7C2M8_9FLAO</name>
<dbReference type="Gene3D" id="3.40.30.10">
    <property type="entry name" value="Glutaredoxin"/>
    <property type="match status" value="1"/>
</dbReference>
<dbReference type="AlphaFoldDB" id="A0A1M7C2M8"/>
<evidence type="ECO:0000313" key="10">
    <source>
        <dbReference type="Proteomes" id="UP000198940"/>
    </source>
</evidence>
<keyword evidence="4" id="KW-0676">Redox-active center</keyword>
<evidence type="ECO:0000256" key="5">
    <source>
        <dbReference type="SAM" id="SignalP"/>
    </source>
</evidence>
<evidence type="ECO:0000313" key="8">
    <source>
        <dbReference type="EMBL" id="SHL61471.1"/>
    </source>
</evidence>
<dbReference type="EMBL" id="FRAT01000012">
    <property type="protein sequence ID" value="SHL61471.1"/>
    <property type="molecule type" value="Genomic_DNA"/>
</dbReference>
<evidence type="ECO:0000256" key="4">
    <source>
        <dbReference type="ARBA" id="ARBA00023284"/>
    </source>
</evidence>
<evidence type="ECO:0000313" key="9">
    <source>
        <dbReference type="Proteomes" id="UP000184031"/>
    </source>
</evidence>
<dbReference type="EMBL" id="FOKU01000012">
    <property type="protein sequence ID" value="SFC51714.1"/>
    <property type="molecule type" value="Genomic_DNA"/>
</dbReference>
<dbReference type="Pfam" id="PF08534">
    <property type="entry name" value="Redoxin"/>
    <property type="match status" value="1"/>
</dbReference>
<evidence type="ECO:0000256" key="2">
    <source>
        <dbReference type="ARBA" id="ARBA00022748"/>
    </source>
</evidence>
<dbReference type="PROSITE" id="PS00194">
    <property type="entry name" value="THIOREDOXIN_1"/>
    <property type="match status" value="1"/>
</dbReference>
<comment type="caution">
    <text evidence="8">The sequence shown here is derived from an EMBL/GenBank/DDBJ whole genome shotgun (WGS) entry which is preliminary data.</text>
</comment>
<dbReference type="PANTHER" id="PTHR42852">
    <property type="entry name" value="THIOL:DISULFIDE INTERCHANGE PROTEIN DSBE"/>
    <property type="match status" value="1"/>
</dbReference>
<keyword evidence="2" id="KW-0201">Cytochrome c-type biogenesis</keyword>
<dbReference type="PANTHER" id="PTHR42852:SF6">
    <property type="entry name" value="THIOL:DISULFIDE INTERCHANGE PROTEIN DSBE"/>
    <property type="match status" value="1"/>
</dbReference>
<protein>
    <submittedName>
        <fullName evidence="8">Thiol-disulfide isomerase or thioredoxin</fullName>
    </submittedName>
</protein>
<dbReference type="PROSITE" id="PS51257">
    <property type="entry name" value="PROKAR_LIPOPROTEIN"/>
    <property type="match status" value="1"/>
</dbReference>
<feature type="domain" description="Thioredoxin" evidence="6">
    <location>
        <begin position="252"/>
        <end position="398"/>
    </location>
</feature>
<dbReference type="InterPro" id="IPR017937">
    <property type="entry name" value="Thioredoxin_CS"/>
</dbReference>
<evidence type="ECO:0000313" key="7">
    <source>
        <dbReference type="EMBL" id="SFC51714.1"/>
    </source>
</evidence>
<dbReference type="GO" id="GO:0030313">
    <property type="term" value="C:cell envelope"/>
    <property type="evidence" value="ECO:0007669"/>
    <property type="project" value="UniProtKB-SubCell"/>
</dbReference>
<dbReference type="PROSITE" id="PS51352">
    <property type="entry name" value="THIOREDOXIN_2"/>
    <property type="match status" value="1"/>
</dbReference>
<accession>A0A1M7C2M8</accession>
<evidence type="ECO:0000256" key="3">
    <source>
        <dbReference type="ARBA" id="ARBA00023157"/>
    </source>
</evidence>
<dbReference type="SUPFAM" id="SSF52833">
    <property type="entry name" value="Thioredoxin-like"/>
    <property type="match status" value="1"/>
</dbReference>
<dbReference type="InterPro" id="IPR013766">
    <property type="entry name" value="Thioredoxin_domain"/>
</dbReference>
<organism evidence="8 9">
    <name type="scientific">Flagellimonas taeanensis</name>
    <dbReference type="NCBI Taxonomy" id="1005926"/>
    <lineage>
        <taxon>Bacteria</taxon>
        <taxon>Pseudomonadati</taxon>
        <taxon>Bacteroidota</taxon>
        <taxon>Flavobacteriia</taxon>
        <taxon>Flavobacteriales</taxon>
        <taxon>Flavobacteriaceae</taxon>
        <taxon>Flagellimonas</taxon>
    </lineage>
</organism>
<keyword evidence="8" id="KW-0413">Isomerase</keyword>
<dbReference type="Proteomes" id="UP000184031">
    <property type="component" value="Unassembled WGS sequence"/>
</dbReference>
<dbReference type="STRING" id="1055723.SAMN05216293_3915"/>
<dbReference type="InterPro" id="IPR013740">
    <property type="entry name" value="Redoxin"/>
</dbReference>
<reference evidence="8 9" key="1">
    <citation type="submission" date="2016-11" db="EMBL/GenBank/DDBJ databases">
        <authorList>
            <person name="Varghese N."/>
            <person name="Submissions S."/>
        </authorList>
    </citation>
    <scope>NUCLEOTIDE SEQUENCE [LARGE SCALE GENOMIC DNA]</scope>
    <source>
        <strain evidence="8 9">CGMCC 1.12174</strain>
        <strain evidence="7 10">DSM 26351</strain>
    </source>
</reference>
<feature type="chain" id="PRO_5009924394" evidence="5">
    <location>
        <begin position="18"/>
        <end position="399"/>
    </location>
</feature>
<comment type="subcellular location">
    <subcellularLocation>
        <location evidence="1">Cell envelope</location>
    </subcellularLocation>
</comment>
<dbReference type="RefSeq" id="WP_083569770.1">
    <property type="nucleotide sequence ID" value="NZ_FOKU01000012.1"/>
</dbReference>
<dbReference type="InterPro" id="IPR036249">
    <property type="entry name" value="Thioredoxin-like_sf"/>
</dbReference>
<keyword evidence="10" id="KW-1185">Reference proteome</keyword>
<dbReference type="CDD" id="cd02966">
    <property type="entry name" value="TlpA_like_family"/>
    <property type="match status" value="1"/>
</dbReference>
<dbReference type="InterPro" id="IPR050553">
    <property type="entry name" value="Thioredoxin_ResA/DsbE_sf"/>
</dbReference>
<sequence length="399" mass="45405">MRGVFFLLLTIVALMVACSKPHVISGTLDLSDGSEWQPKVYLIQPGKWSEVGQSFVGRVLDSAEVGKDGYFGFQGLPDIENPALLELAVQKKGEGYANLLQNEDPRTDNYFPLVWESGDQIKIKAGIDRFQASLSMESPSNANEEILRLRDLRIRAFERYMENSSRVSDSDEALLDREKMLFNYQTELMEFANGTEEMLPALLAIRWVSPEGDYERVAEFFYGQAQEWGTLYPEHSWVREIGLKAEKDKLPILQGDLMPQLEFPMKNGETLLLDEVLKGKKLLLLDVWASWCAPCRIENRNVLLPLWEKYQSNHFQILAYGLESSEKAWVNAMERDGADRWLHASHLLGDQNPLMDALRLKTIPANFLLDGEGRVLAKNLHGEELIQFVDAYMAGLVKE</sequence>
<proteinExistence type="predicted"/>
<gene>
    <name evidence="7" type="ORF">SAMN04487891_112171</name>
    <name evidence="8" type="ORF">SAMN05216293_3915</name>
</gene>
<keyword evidence="3" id="KW-1015">Disulfide bond</keyword>
<keyword evidence="5" id="KW-0732">Signal</keyword>
<dbReference type="GO" id="GO:0017004">
    <property type="term" value="P:cytochrome complex assembly"/>
    <property type="evidence" value="ECO:0007669"/>
    <property type="project" value="UniProtKB-KW"/>
</dbReference>
<evidence type="ECO:0000259" key="6">
    <source>
        <dbReference type="PROSITE" id="PS51352"/>
    </source>
</evidence>
<dbReference type="GO" id="GO:0016853">
    <property type="term" value="F:isomerase activity"/>
    <property type="evidence" value="ECO:0007669"/>
    <property type="project" value="UniProtKB-KW"/>
</dbReference>
<dbReference type="OrthoDB" id="750178at2"/>
<feature type="signal peptide" evidence="5">
    <location>
        <begin position="1"/>
        <end position="17"/>
    </location>
</feature>
<dbReference type="Proteomes" id="UP000198940">
    <property type="component" value="Unassembled WGS sequence"/>
</dbReference>
<evidence type="ECO:0000256" key="1">
    <source>
        <dbReference type="ARBA" id="ARBA00004196"/>
    </source>
</evidence>